<keyword evidence="4" id="KW-0496">Mitochondrion</keyword>
<keyword evidence="12" id="KW-1185">Reference proteome</keyword>
<dbReference type="InterPro" id="IPR036389">
    <property type="entry name" value="RNase_III_sf"/>
</dbReference>
<dbReference type="Gene3D" id="1.10.1520.10">
    <property type="entry name" value="Ribonuclease III domain"/>
    <property type="match status" value="1"/>
</dbReference>
<organism evidence="11 12">
    <name type="scientific">Ceraceosorus guamensis</name>
    <dbReference type="NCBI Taxonomy" id="1522189"/>
    <lineage>
        <taxon>Eukaryota</taxon>
        <taxon>Fungi</taxon>
        <taxon>Dikarya</taxon>
        <taxon>Basidiomycota</taxon>
        <taxon>Ustilaginomycotina</taxon>
        <taxon>Exobasidiomycetes</taxon>
        <taxon>Ceraceosorales</taxon>
        <taxon>Ceraceosoraceae</taxon>
        <taxon>Ceraceosorus</taxon>
    </lineage>
</organism>
<dbReference type="EMBL" id="KZ819363">
    <property type="protein sequence ID" value="PWN44230.1"/>
    <property type="molecule type" value="Genomic_DNA"/>
</dbReference>
<dbReference type="GeneID" id="37037477"/>
<dbReference type="GO" id="GO:0006396">
    <property type="term" value="P:RNA processing"/>
    <property type="evidence" value="ECO:0007669"/>
    <property type="project" value="InterPro"/>
</dbReference>
<dbReference type="Pfam" id="PF22892">
    <property type="entry name" value="DSRM_MRPL44"/>
    <property type="match status" value="1"/>
</dbReference>
<sequence>MASASRRAVSCCLGQSPTWQVRSGSSTLRLARPSPSCTASSSLRSLSTTAKCSAESKDKDKDKQKEEKDKDSKDKASNRDEAQRLIDAGRADTELTSGAAPPVRLPPLARTDPETYAALRPVPLSTVAALGARLQLLSSTLDFETRRRRINLILQACTHPSFVDLQRRILREKTPQEEELQLDNRVGMGKGLMRPLKGDAALEDAQYLLPPAQKDNLELSILGNHLLGLLSSEIFHLRYPHLPVRALKAAVGAYVGPNTLSDFGGQLGISSAELLKWDRVGLKKLTLQEMQPGTQAVDRNPRRSRRDAIDAQKGISTQDVLVQATRALMAVVFQEMGLPHLRHLVQTQLLTRSLPMSTFLKFRDPKRLLSMTCRKYDLEAPVSRLIAETGRLSQTPVFIVGVWSGETKLGEGTGSAIRMAEFRAAEDALRRLYLAQPSSKPDLPSRTLDSHFPSAKLPPSVWEDVQDVASSSDRPFVPSRIGRSEIVYGQKA</sequence>
<dbReference type="OrthoDB" id="67027at2759"/>
<dbReference type="GO" id="GO:0003735">
    <property type="term" value="F:structural constituent of ribosome"/>
    <property type="evidence" value="ECO:0007669"/>
    <property type="project" value="TreeGrafter"/>
</dbReference>
<keyword evidence="2 8" id="KW-0694">RNA-binding</keyword>
<dbReference type="Proteomes" id="UP000245783">
    <property type="component" value="Unassembled WGS sequence"/>
</dbReference>
<evidence type="ECO:0000256" key="4">
    <source>
        <dbReference type="ARBA" id="ARBA00023128"/>
    </source>
</evidence>
<dbReference type="InterPro" id="IPR014720">
    <property type="entry name" value="dsRBD_dom"/>
</dbReference>
<evidence type="ECO:0000256" key="5">
    <source>
        <dbReference type="ARBA" id="ARBA00023274"/>
    </source>
</evidence>
<evidence type="ECO:0000256" key="9">
    <source>
        <dbReference type="SAM" id="MobiDB-lite"/>
    </source>
</evidence>
<proteinExistence type="inferred from homology"/>
<feature type="compositionally biased region" description="Low complexity" evidence="9">
    <location>
        <begin position="31"/>
        <end position="53"/>
    </location>
</feature>
<dbReference type="InterPro" id="IPR044444">
    <property type="entry name" value="Ribosomal_mL44_DSRM_metazoa"/>
</dbReference>
<feature type="domain" description="DRBM" evidence="10">
    <location>
        <begin position="364"/>
        <end position="434"/>
    </location>
</feature>
<dbReference type="AlphaFoldDB" id="A0A316W364"/>
<dbReference type="FunCoup" id="A0A316W364">
    <property type="interactions" value="166"/>
</dbReference>
<feature type="compositionally biased region" description="Low complexity" evidence="9">
    <location>
        <begin position="99"/>
        <end position="108"/>
    </location>
</feature>
<accession>A0A316W364</accession>
<dbReference type="InParanoid" id="A0A316W364"/>
<evidence type="ECO:0000313" key="12">
    <source>
        <dbReference type="Proteomes" id="UP000245783"/>
    </source>
</evidence>
<dbReference type="PANTHER" id="PTHR11207:SF32">
    <property type="entry name" value="LARGE RIBOSOMAL SUBUNIT PROTEIN ML44"/>
    <property type="match status" value="1"/>
</dbReference>
<evidence type="ECO:0000256" key="1">
    <source>
        <dbReference type="ARBA" id="ARBA00004173"/>
    </source>
</evidence>
<dbReference type="RefSeq" id="XP_025371390.1">
    <property type="nucleotide sequence ID" value="XM_025515607.1"/>
</dbReference>
<dbReference type="CDD" id="cd19873">
    <property type="entry name" value="DSRM_MRPL3_like"/>
    <property type="match status" value="1"/>
</dbReference>
<comment type="subcellular location">
    <subcellularLocation>
        <location evidence="1">Mitochondrion</location>
    </subcellularLocation>
</comment>
<evidence type="ECO:0000256" key="3">
    <source>
        <dbReference type="ARBA" id="ARBA00022980"/>
    </source>
</evidence>
<evidence type="ECO:0000256" key="8">
    <source>
        <dbReference type="PROSITE-ProRule" id="PRU00266"/>
    </source>
</evidence>
<dbReference type="SUPFAM" id="SSF69065">
    <property type="entry name" value="RNase III domain-like"/>
    <property type="match status" value="1"/>
</dbReference>
<dbReference type="GO" id="GO:0005739">
    <property type="term" value="C:mitochondrion"/>
    <property type="evidence" value="ECO:0007669"/>
    <property type="project" value="TreeGrafter"/>
</dbReference>
<dbReference type="GO" id="GO:0004525">
    <property type="term" value="F:ribonuclease III activity"/>
    <property type="evidence" value="ECO:0007669"/>
    <property type="project" value="InterPro"/>
</dbReference>
<reference evidence="11 12" key="1">
    <citation type="journal article" date="2018" name="Mol. Biol. Evol.">
        <title>Broad Genomic Sampling Reveals a Smut Pathogenic Ancestry of the Fungal Clade Ustilaginomycotina.</title>
        <authorList>
            <person name="Kijpornyongpan T."/>
            <person name="Mondo S.J."/>
            <person name="Barry K."/>
            <person name="Sandor L."/>
            <person name="Lee J."/>
            <person name="Lipzen A."/>
            <person name="Pangilinan J."/>
            <person name="LaButti K."/>
            <person name="Hainaut M."/>
            <person name="Henrissat B."/>
            <person name="Grigoriev I.V."/>
            <person name="Spatafora J.W."/>
            <person name="Aime M.C."/>
        </authorList>
    </citation>
    <scope>NUCLEOTIDE SEQUENCE [LARGE SCALE GENOMIC DNA]</scope>
    <source>
        <strain evidence="11 12">MCA 4658</strain>
    </source>
</reference>
<dbReference type="InterPro" id="IPR044443">
    <property type="entry name" value="Ribosomal_mL44_DSRM_fung"/>
</dbReference>
<protein>
    <recommendedName>
        <fullName evidence="7">Large ribosomal subunit protein mL44</fullName>
    </recommendedName>
</protein>
<evidence type="ECO:0000256" key="6">
    <source>
        <dbReference type="ARBA" id="ARBA00024034"/>
    </source>
</evidence>
<comment type="similarity">
    <text evidence="6">Belongs to the ribonuclease III family. Mitochondrion-specific ribosomal protein mL44 subfamily.</text>
</comment>
<keyword evidence="3" id="KW-0689">Ribosomal protein</keyword>
<name>A0A316W364_9BASI</name>
<feature type="compositionally biased region" description="Polar residues" evidence="9">
    <location>
        <begin position="18"/>
        <end position="28"/>
    </location>
</feature>
<dbReference type="GO" id="GO:0003725">
    <property type="term" value="F:double-stranded RNA binding"/>
    <property type="evidence" value="ECO:0007669"/>
    <property type="project" value="InterPro"/>
</dbReference>
<gene>
    <name evidence="11" type="ORF">IE81DRAFT_340271</name>
</gene>
<dbReference type="SMART" id="SM00358">
    <property type="entry name" value="DSRM"/>
    <property type="match status" value="1"/>
</dbReference>
<evidence type="ECO:0000313" key="11">
    <source>
        <dbReference type="EMBL" id="PWN44230.1"/>
    </source>
</evidence>
<keyword evidence="5" id="KW-0687">Ribonucleoprotein</keyword>
<evidence type="ECO:0000256" key="2">
    <source>
        <dbReference type="ARBA" id="ARBA00022884"/>
    </source>
</evidence>
<dbReference type="PROSITE" id="PS50137">
    <property type="entry name" value="DS_RBD"/>
    <property type="match status" value="1"/>
</dbReference>
<dbReference type="SUPFAM" id="SSF54768">
    <property type="entry name" value="dsRNA-binding domain-like"/>
    <property type="match status" value="1"/>
</dbReference>
<feature type="region of interest" description="Disordered" evidence="9">
    <location>
        <begin position="18"/>
        <end position="108"/>
    </location>
</feature>
<dbReference type="STRING" id="1522189.A0A316W364"/>
<feature type="compositionally biased region" description="Basic and acidic residues" evidence="9">
    <location>
        <begin position="54"/>
        <end position="93"/>
    </location>
</feature>
<evidence type="ECO:0000259" key="10">
    <source>
        <dbReference type="PROSITE" id="PS50137"/>
    </source>
</evidence>
<dbReference type="Gene3D" id="3.30.160.20">
    <property type="match status" value="1"/>
</dbReference>
<dbReference type="PANTHER" id="PTHR11207">
    <property type="entry name" value="RIBONUCLEASE III"/>
    <property type="match status" value="1"/>
</dbReference>
<evidence type="ECO:0000256" key="7">
    <source>
        <dbReference type="ARBA" id="ARBA00035187"/>
    </source>
</evidence>